<dbReference type="RefSeq" id="WP_088992836.1">
    <property type="nucleotide sequence ID" value="NZ_LT607750.1"/>
</dbReference>
<evidence type="ECO:0000313" key="3">
    <source>
        <dbReference type="Proteomes" id="UP000198217"/>
    </source>
</evidence>
<organism evidence="2 3">
    <name type="scientific">Micromonospora echinaurantiaca</name>
    <dbReference type="NCBI Taxonomy" id="47857"/>
    <lineage>
        <taxon>Bacteria</taxon>
        <taxon>Bacillati</taxon>
        <taxon>Actinomycetota</taxon>
        <taxon>Actinomycetes</taxon>
        <taxon>Micromonosporales</taxon>
        <taxon>Micromonosporaceae</taxon>
        <taxon>Micromonospora</taxon>
    </lineage>
</organism>
<keyword evidence="3" id="KW-1185">Reference proteome</keyword>
<gene>
    <name evidence="2" type="ORF">GA0070609_1169</name>
</gene>
<protein>
    <submittedName>
        <fullName evidence="2">Uncharacterized protein</fullName>
    </submittedName>
</protein>
<sequence length="150" mass="15657">MDDLARTQPAPLPYAEVTDEAYAREAAATFTVREFDAAVVLSGGCPRCQDPITFTLVDAVFRRDAPPAPPLAPDGPTASTPDRATVGTPDRPGAGGTAEPAAVPAPRGATAPSGPTYRTIFCTCEVAHPYRAEGQVGCGAYWTLRLDVEP</sequence>
<dbReference type="Proteomes" id="UP000198217">
    <property type="component" value="Chromosome I"/>
</dbReference>
<dbReference type="EMBL" id="LT607750">
    <property type="protein sequence ID" value="SCG42411.1"/>
    <property type="molecule type" value="Genomic_DNA"/>
</dbReference>
<evidence type="ECO:0000313" key="2">
    <source>
        <dbReference type="EMBL" id="SCG42411.1"/>
    </source>
</evidence>
<evidence type="ECO:0000256" key="1">
    <source>
        <dbReference type="SAM" id="MobiDB-lite"/>
    </source>
</evidence>
<name>A0A1C5HAB4_9ACTN</name>
<dbReference type="AlphaFoldDB" id="A0A1C5HAB4"/>
<accession>A0A1C5HAB4</accession>
<feature type="region of interest" description="Disordered" evidence="1">
    <location>
        <begin position="64"/>
        <end position="112"/>
    </location>
</feature>
<proteinExistence type="predicted"/>
<reference evidence="2 3" key="1">
    <citation type="submission" date="2016-06" db="EMBL/GenBank/DDBJ databases">
        <authorList>
            <person name="Kjaerup R.B."/>
            <person name="Dalgaard T.S."/>
            <person name="Juul-Madsen H.R."/>
        </authorList>
    </citation>
    <scope>NUCLEOTIDE SEQUENCE [LARGE SCALE GENOMIC DNA]</scope>
    <source>
        <strain evidence="2 3">DSM 43904</strain>
    </source>
</reference>